<evidence type="ECO:0000313" key="3">
    <source>
        <dbReference type="Proteomes" id="UP000799118"/>
    </source>
</evidence>
<name>A0A6A4GGS2_9AGAR</name>
<gene>
    <name evidence="2" type="ORF">BT96DRAFT_1007797</name>
</gene>
<dbReference type="AlphaFoldDB" id="A0A6A4GGS2"/>
<reference evidence="2" key="1">
    <citation type="journal article" date="2019" name="Environ. Microbiol.">
        <title>Fungal ecological strategies reflected in gene transcription - a case study of two litter decomposers.</title>
        <authorList>
            <person name="Barbi F."/>
            <person name="Kohler A."/>
            <person name="Barry K."/>
            <person name="Baskaran P."/>
            <person name="Daum C."/>
            <person name="Fauchery L."/>
            <person name="Ihrmark K."/>
            <person name="Kuo A."/>
            <person name="LaButti K."/>
            <person name="Lipzen A."/>
            <person name="Morin E."/>
            <person name="Grigoriev I.V."/>
            <person name="Henrissat B."/>
            <person name="Lindahl B."/>
            <person name="Martin F."/>
        </authorList>
    </citation>
    <scope>NUCLEOTIDE SEQUENCE</scope>
    <source>
        <strain evidence="2">JB14</strain>
    </source>
</reference>
<proteinExistence type="predicted"/>
<feature type="region of interest" description="Disordered" evidence="1">
    <location>
        <begin position="191"/>
        <end position="220"/>
    </location>
</feature>
<dbReference type="Proteomes" id="UP000799118">
    <property type="component" value="Unassembled WGS sequence"/>
</dbReference>
<evidence type="ECO:0000256" key="1">
    <source>
        <dbReference type="SAM" id="MobiDB-lite"/>
    </source>
</evidence>
<protein>
    <submittedName>
        <fullName evidence="2">Uncharacterized protein</fullName>
    </submittedName>
</protein>
<keyword evidence="3" id="KW-1185">Reference proteome</keyword>
<dbReference type="EMBL" id="ML770094">
    <property type="protein sequence ID" value="KAE9384698.1"/>
    <property type="molecule type" value="Genomic_DNA"/>
</dbReference>
<evidence type="ECO:0000313" key="2">
    <source>
        <dbReference type="EMBL" id="KAE9384698.1"/>
    </source>
</evidence>
<feature type="region of interest" description="Disordered" evidence="1">
    <location>
        <begin position="81"/>
        <end position="122"/>
    </location>
</feature>
<sequence length="238" mass="25348">MGIDLKDNIALLCNVFGVYPASPFTLLQPHILTLNCQSLPSPSTLMSSISSRSLVSSPTPASSTTLLPTLLAPVAASVASTPASGKLPKTRASPGDNRKKRCIESDEKENDIFETPSDTVDANTEPEIDIFTTPAKTHEQSIPTAHTDSDSIFAYPAFASHEADPLDDSVSETSIVSEHDQSCPLDTDGILPSENDGNSHFHQSQEDTANAPGHLRKAPTIQEAEAALKDINKVLHPP</sequence>
<organism evidence="2 3">
    <name type="scientific">Gymnopus androsaceus JB14</name>
    <dbReference type="NCBI Taxonomy" id="1447944"/>
    <lineage>
        <taxon>Eukaryota</taxon>
        <taxon>Fungi</taxon>
        <taxon>Dikarya</taxon>
        <taxon>Basidiomycota</taxon>
        <taxon>Agaricomycotina</taxon>
        <taxon>Agaricomycetes</taxon>
        <taxon>Agaricomycetidae</taxon>
        <taxon>Agaricales</taxon>
        <taxon>Marasmiineae</taxon>
        <taxon>Omphalotaceae</taxon>
        <taxon>Gymnopus</taxon>
    </lineage>
</organism>
<accession>A0A6A4GGS2</accession>